<reference evidence="1 2" key="1">
    <citation type="submission" date="2020-05" db="EMBL/GenBank/DDBJ databases">
        <title>Gimesia benthica sp. nov., a novel planctomycete isolated from a deep-sea water sample of the Northwest Indian Ocean.</title>
        <authorList>
            <person name="Wang J."/>
            <person name="Ruan C."/>
            <person name="Song L."/>
            <person name="Zhu Y."/>
            <person name="Li A."/>
            <person name="Zheng X."/>
            <person name="Wang L."/>
            <person name="Lu Z."/>
            <person name="Huang Y."/>
            <person name="Du W."/>
            <person name="Zhou Y."/>
            <person name="Huang L."/>
            <person name="Dai X."/>
        </authorList>
    </citation>
    <scope>NUCLEOTIDE SEQUENCE [LARGE SCALE GENOMIC DNA]</scope>
    <source>
        <strain evidence="1 2">YYQ-30</strain>
    </source>
</reference>
<proteinExistence type="predicted"/>
<evidence type="ECO:0000313" key="1">
    <source>
        <dbReference type="EMBL" id="NNU81843.1"/>
    </source>
</evidence>
<dbReference type="Proteomes" id="UP000572377">
    <property type="component" value="Unassembled WGS sequence"/>
</dbReference>
<dbReference type="EMBL" id="JABFBC010000003">
    <property type="protein sequence ID" value="NNU81843.1"/>
    <property type="molecule type" value="Genomic_DNA"/>
</dbReference>
<dbReference type="AlphaFoldDB" id="A0A849L6G7"/>
<protein>
    <submittedName>
        <fullName evidence="1">Uncharacterized protein</fullName>
    </submittedName>
</protein>
<dbReference type="RefSeq" id="WP_171326701.1">
    <property type="nucleotide sequence ID" value="NZ_JABFBC010000003.1"/>
</dbReference>
<organism evidence="1 2">
    <name type="scientific">Halovulum dunhuangense</name>
    <dbReference type="NCBI Taxonomy" id="1505036"/>
    <lineage>
        <taxon>Bacteria</taxon>
        <taxon>Pseudomonadati</taxon>
        <taxon>Pseudomonadota</taxon>
        <taxon>Alphaproteobacteria</taxon>
        <taxon>Rhodobacterales</taxon>
        <taxon>Paracoccaceae</taxon>
        <taxon>Halovulum</taxon>
    </lineage>
</organism>
<keyword evidence="2" id="KW-1185">Reference proteome</keyword>
<comment type="caution">
    <text evidence="1">The sequence shown here is derived from an EMBL/GenBank/DDBJ whole genome shotgun (WGS) entry which is preliminary data.</text>
</comment>
<name>A0A849L6G7_9RHOB</name>
<sequence>MSGAGLILPAAILLTLGLSMAMAQGLPVRIHDGIRTFAGDPNRVVAATQDPPSRITLYSAHKEGGRPWADAIWVRQTPEGRSFLSRAYDCEAGTYRWLGEAARLGQISLSVSSVAQTAPRRLEPGTVEYDLARHACAL</sequence>
<gene>
    <name evidence="1" type="ORF">HMH01_15505</name>
</gene>
<evidence type="ECO:0000313" key="2">
    <source>
        <dbReference type="Proteomes" id="UP000572377"/>
    </source>
</evidence>
<accession>A0A849L6G7</accession>